<protein>
    <submittedName>
        <fullName evidence="2">Uncharacterized protein</fullName>
    </submittedName>
</protein>
<evidence type="ECO:0000313" key="2">
    <source>
        <dbReference type="EMBL" id="KAL0630624.1"/>
    </source>
</evidence>
<organism evidence="2 3">
    <name type="scientific">Discina gigas</name>
    <dbReference type="NCBI Taxonomy" id="1032678"/>
    <lineage>
        <taxon>Eukaryota</taxon>
        <taxon>Fungi</taxon>
        <taxon>Dikarya</taxon>
        <taxon>Ascomycota</taxon>
        <taxon>Pezizomycotina</taxon>
        <taxon>Pezizomycetes</taxon>
        <taxon>Pezizales</taxon>
        <taxon>Discinaceae</taxon>
        <taxon>Discina</taxon>
    </lineage>
</organism>
<dbReference type="EMBL" id="JBBBZM010000466">
    <property type="protein sequence ID" value="KAL0630624.1"/>
    <property type="molecule type" value="Genomic_DNA"/>
</dbReference>
<evidence type="ECO:0000256" key="1">
    <source>
        <dbReference type="SAM" id="MobiDB-lite"/>
    </source>
</evidence>
<feature type="compositionally biased region" description="Acidic residues" evidence="1">
    <location>
        <begin position="89"/>
        <end position="100"/>
    </location>
</feature>
<proteinExistence type="predicted"/>
<evidence type="ECO:0000313" key="3">
    <source>
        <dbReference type="Proteomes" id="UP001447188"/>
    </source>
</evidence>
<dbReference type="Proteomes" id="UP001447188">
    <property type="component" value="Unassembled WGS sequence"/>
</dbReference>
<keyword evidence="3" id="KW-1185">Reference proteome</keyword>
<name>A0ABR3G3U8_9PEZI</name>
<sequence>MQWENARRSQPALIDLMRFRKSGAIGEIVICASLPTAPEPTAETTTLESTAPGGTGEPTPLPTPKKPEEWLISSYLHTGNLATNKEMEDSAEDAEEEEETFTPTAAWTLTLSQTTPIEQNARHTT</sequence>
<comment type="caution">
    <text evidence="2">The sequence shown here is derived from an EMBL/GenBank/DDBJ whole genome shotgun (WGS) entry which is preliminary data.</text>
</comment>
<feature type="region of interest" description="Disordered" evidence="1">
    <location>
        <begin position="35"/>
        <end position="125"/>
    </location>
</feature>
<feature type="compositionally biased region" description="Polar residues" evidence="1">
    <location>
        <begin position="101"/>
        <end position="125"/>
    </location>
</feature>
<gene>
    <name evidence="2" type="ORF">Q9L58_010529</name>
</gene>
<reference evidence="2 3" key="1">
    <citation type="submission" date="2024-02" db="EMBL/GenBank/DDBJ databases">
        <title>Discinaceae phylogenomics.</title>
        <authorList>
            <person name="Dirks A.C."/>
            <person name="James T.Y."/>
        </authorList>
    </citation>
    <scope>NUCLEOTIDE SEQUENCE [LARGE SCALE GENOMIC DNA]</scope>
    <source>
        <strain evidence="2 3">ACD0624</strain>
    </source>
</reference>
<accession>A0ABR3G3U8</accession>
<feature type="compositionally biased region" description="Low complexity" evidence="1">
    <location>
        <begin position="35"/>
        <end position="52"/>
    </location>
</feature>